<organism evidence="2 3">
    <name type="scientific">Sapajus apella</name>
    <name type="common">Brown-capped capuchin</name>
    <name type="synonym">Cebus apella</name>
    <dbReference type="NCBI Taxonomy" id="9515"/>
    <lineage>
        <taxon>Eukaryota</taxon>
        <taxon>Metazoa</taxon>
        <taxon>Chordata</taxon>
        <taxon>Craniata</taxon>
        <taxon>Vertebrata</taxon>
        <taxon>Euteleostomi</taxon>
        <taxon>Mammalia</taxon>
        <taxon>Eutheria</taxon>
        <taxon>Euarchontoglires</taxon>
        <taxon>Primates</taxon>
        <taxon>Haplorrhini</taxon>
        <taxon>Platyrrhini</taxon>
        <taxon>Cebidae</taxon>
        <taxon>Cebinae</taxon>
        <taxon>Sapajus</taxon>
    </lineage>
</organism>
<dbReference type="PANTHER" id="PTHR21663:SF1">
    <property type="entry name" value="HEAT REPEAT-CONTAINING PROTEIN 5A"/>
    <property type="match status" value="1"/>
</dbReference>
<gene>
    <name evidence="3" type="primary">LOC116547671</name>
</gene>
<dbReference type="GO" id="GO:0005794">
    <property type="term" value="C:Golgi apparatus"/>
    <property type="evidence" value="ECO:0007669"/>
    <property type="project" value="TreeGrafter"/>
</dbReference>
<name>A0A6J3HH66_SAPAP</name>
<dbReference type="InterPro" id="IPR016024">
    <property type="entry name" value="ARM-type_fold"/>
</dbReference>
<dbReference type="InterPro" id="IPR040108">
    <property type="entry name" value="Laa1/Sip1/HEATR5"/>
</dbReference>
<dbReference type="GO" id="GO:0042147">
    <property type="term" value="P:retrograde transport, endosome to Golgi"/>
    <property type="evidence" value="ECO:0007669"/>
    <property type="project" value="TreeGrafter"/>
</dbReference>
<dbReference type="GO" id="GO:0016020">
    <property type="term" value="C:membrane"/>
    <property type="evidence" value="ECO:0007669"/>
    <property type="project" value="TreeGrafter"/>
</dbReference>
<reference evidence="3" key="1">
    <citation type="submission" date="2025-08" db="UniProtKB">
        <authorList>
            <consortium name="RefSeq"/>
        </authorList>
    </citation>
    <scope>IDENTIFICATION</scope>
    <source>
        <tissue evidence="3">Blood</tissue>
    </source>
</reference>
<dbReference type="Proteomes" id="UP000504640">
    <property type="component" value="Unplaced"/>
</dbReference>
<dbReference type="GeneID" id="116547671"/>
<evidence type="ECO:0000313" key="2">
    <source>
        <dbReference type="Proteomes" id="UP000504640"/>
    </source>
</evidence>
<dbReference type="SUPFAM" id="SSF48371">
    <property type="entry name" value="ARM repeat"/>
    <property type="match status" value="1"/>
</dbReference>
<proteinExistence type="predicted"/>
<feature type="signal peptide" evidence="1">
    <location>
        <begin position="1"/>
        <end position="19"/>
    </location>
</feature>
<sequence length="159" mass="17900">MVVLLSILLRSLFFFLSDANIREVGLEGALLILLDKETDDKLCHDIKETLNYMLTSMAVEKLSLWLKLCKDVLAASADFTALTCVDTMQEEEGDKGDDASVLTTRHDEKSHPFTNPQWATRVFAAECVCRIINQCENANSAHFDIALAQEMKKRDSRSK</sequence>
<dbReference type="AlphaFoldDB" id="A0A6J3HH66"/>
<feature type="chain" id="PRO_5026739762" evidence="1">
    <location>
        <begin position="20"/>
        <end position="159"/>
    </location>
</feature>
<dbReference type="GO" id="GO:0006897">
    <property type="term" value="P:endocytosis"/>
    <property type="evidence" value="ECO:0007669"/>
    <property type="project" value="TreeGrafter"/>
</dbReference>
<evidence type="ECO:0000256" key="1">
    <source>
        <dbReference type="SAM" id="SignalP"/>
    </source>
</evidence>
<dbReference type="RefSeq" id="XP_032129431.1">
    <property type="nucleotide sequence ID" value="XM_032273540.1"/>
</dbReference>
<evidence type="ECO:0000313" key="3">
    <source>
        <dbReference type="RefSeq" id="XP_032129431.1"/>
    </source>
</evidence>
<dbReference type="GO" id="GO:0005829">
    <property type="term" value="C:cytosol"/>
    <property type="evidence" value="ECO:0007669"/>
    <property type="project" value="GOC"/>
</dbReference>
<dbReference type="GO" id="GO:0030139">
    <property type="term" value="C:endocytic vesicle"/>
    <property type="evidence" value="ECO:0007669"/>
    <property type="project" value="TreeGrafter"/>
</dbReference>
<dbReference type="GO" id="GO:0008104">
    <property type="term" value="P:intracellular protein localization"/>
    <property type="evidence" value="ECO:0007669"/>
    <property type="project" value="TreeGrafter"/>
</dbReference>
<keyword evidence="1" id="KW-0732">Signal</keyword>
<protein>
    <submittedName>
        <fullName evidence="3">HEAT repeat-containing protein 5A-like</fullName>
    </submittedName>
</protein>
<dbReference type="PANTHER" id="PTHR21663">
    <property type="entry name" value="HYPOTHETICAL HEAT DOMAIN-CONTAINING"/>
    <property type="match status" value="1"/>
</dbReference>
<keyword evidence="2" id="KW-1185">Reference proteome</keyword>
<accession>A0A6J3HH66</accession>